<keyword evidence="3" id="KW-0663">Pyridoxal phosphate</keyword>
<dbReference type="NCBIfam" id="TIGR04350">
    <property type="entry name" value="C_S_lyase_PatB"/>
    <property type="match status" value="1"/>
</dbReference>
<gene>
    <name evidence="7" type="ORF">SAMN05421852_12034</name>
</gene>
<dbReference type="InterPro" id="IPR015421">
    <property type="entry name" value="PyrdxlP-dep_Trfase_major"/>
</dbReference>
<dbReference type="PANTHER" id="PTHR43525:SF1">
    <property type="entry name" value="PROTEIN MALY"/>
    <property type="match status" value="1"/>
</dbReference>
<evidence type="ECO:0000256" key="5">
    <source>
        <dbReference type="ARBA" id="ARBA00037974"/>
    </source>
</evidence>
<dbReference type="Gene3D" id="3.90.1150.10">
    <property type="entry name" value="Aspartate Aminotransferase, domain 1"/>
    <property type="match status" value="1"/>
</dbReference>
<dbReference type="GO" id="GO:0047804">
    <property type="term" value="F:cysteine-S-conjugate beta-lyase activity"/>
    <property type="evidence" value="ECO:0007669"/>
    <property type="project" value="UniProtKB-EC"/>
</dbReference>
<comment type="similarity">
    <text evidence="5">Belongs to the class-II pyridoxal-phosphate-dependent aminotransferase family. MalY/PatB cystathionine beta-lyase subfamily.</text>
</comment>
<dbReference type="Proteomes" id="UP000199545">
    <property type="component" value="Unassembled WGS sequence"/>
</dbReference>
<evidence type="ECO:0000259" key="6">
    <source>
        <dbReference type="Pfam" id="PF00155"/>
    </source>
</evidence>
<dbReference type="STRING" id="46223.SAMN05421852_12034"/>
<protein>
    <recommendedName>
        <fullName evidence="2">cysteine-S-conjugate beta-lyase</fullName>
        <ecNumber evidence="2">4.4.1.13</ecNumber>
    </recommendedName>
</protein>
<dbReference type="PANTHER" id="PTHR43525">
    <property type="entry name" value="PROTEIN MALY"/>
    <property type="match status" value="1"/>
</dbReference>
<dbReference type="SUPFAM" id="SSF53383">
    <property type="entry name" value="PLP-dependent transferases"/>
    <property type="match status" value="1"/>
</dbReference>
<reference evidence="7 8" key="1">
    <citation type="submission" date="2016-10" db="EMBL/GenBank/DDBJ databases">
        <authorList>
            <person name="de Groot N.N."/>
        </authorList>
    </citation>
    <scope>NUCLEOTIDE SEQUENCE [LARGE SCALE GENOMIC DNA]</scope>
    <source>
        <strain evidence="7 8">DSM 44778</strain>
    </source>
</reference>
<evidence type="ECO:0000313" key="8">
    <source>
        <dbReference type="Proteomes" id="UP000199545"/>
    </source>
</evidence>
<comment type="cofactor">
    <cofactor evidence="1">
        <name>pyridoxal 5'-phosphate</name>
        <dbReference type="ChEBI" id="CHEBI:597326"/>
    </cofactor>
</comment>
<feature type="domain" description="Aminotransferase class I/classII large" evidence="6">
    <location>
        <begin position="39"/>
        <end position="384"/>
    </location>
</feature>
<proteinExistence type="inferred from homology"/>
<dbReference type="AlphaFoldDB" id="A0A1I3TZ10"/>
<accession>A0A1I3TZ10</accession>
<dbReference type="EC" id="4.4.1.13" evidence="2"/>
<evidence type="ECO:0000256" key="1">
    <source>
        <dbReference type="ARBA" id="ARBA00001933"/>
    </source>
</evidence>
<dbReference type="Pfam" id="PF00155">
    <property type="entry name" value="Aminotran_1_2"/>
    <property type="match status" value="1"/>
</dbReference>
<dbReference type="InterPro" id="IPR027619">
    <property type="entry name" value="C-S_lyase_PatB-like"/>
</dbReference>
<dbReference type="InterPro" id="IPR015422">
    <property type="entry name" value="PyrdxlP-dep_Trfase_small"/>
</dbReference>
<organism evidence="7 8">
    <name type="scientific">Thermoflavimicrobium dichotomicum</name>
    <dbReference type="NCBI Taxonomy" id="46223"/>
    <lineage>
        <taxon>Bacteria</taxon>
        <taxon>Bacillati</taxon>
        <taxon>Bacillota</taxon>
        <taxon>Bacilli</taxon>
        <taxon>Bacillales</taxon>
        <taxon>Thermoactinomycetaceae</taxon>
        <taxon>Thermoflavimicrobium</taxon>
    </lineage>
</organism>
<keyword evidence="8" id="KW-1185">Reference proteome</keyword>
<dbReference type="OrthoDB" id="9802872at2"/>
<sequence length="392" mass="45236">MLQYDFNQLIDRYHTASEKWDGVEEVFGESDLLPLWVADMDFRSPVPVIEAIKQRAEHGIFGYTLRPESYYEAIIQWTQKRHHWSIQREWICFSPGIVPALSFIVQHFSKPGDKVLIQPPVYAPFAQVVTRHGRELVTNPLQYTYGRYQMDFADLQQKLDHGVRLLILCSPHNPVGRVWTKEELTRLGEMCLERNVLVVSDEIHCDLVYKGYTHTPFGAISEDFAQNTIICTSPSKTFNLAGLHTSNIIIPNPRLRQIFKKAIEDHYLQFTNTFGVLATESAYRYGESWLDQCLEYVSKNLEFLIQYLEKHIPEIQVVKPEGTYLVWLDCRNLGMDAKTLHQLLLKQAKVALSEGSTFGQEGEGFVRINIACPRSILREGLQRIETAIKNCR</sequence>
<evidence type="ECO:0000256" key="4">
    <source>
        <dbReference type="ARBA" id="ARBA00023239"/>
    </source>
</evidence>
<dbReference type="InterPro" id="IPR004839">
    <property type="entry name" value="Aminotransferase_I/II_large"/>
</dbReference>
<keyword evidence="4 7" id="KW-0456">Lyase</keyword>
<name>A0A1I3TZ10_9BACL</name>
<dbReference type="InterPro" id="IPR051798">
    <property type="entry name" value="Class-II_PLP-Dep_Aminotrans"/>
</dbReference>
<dbReference type="CDD" id="cd00609">
    <property type="entry name" value="AAT_like"/>
    <property type="match status" value="1"/>
</dbReference>
<evidence type="ECO:0000256" key="2">
    <source>
        <dbReference type="ARBA" id="ARBA00012224"/>
    </source>
</evidence>
<dbReference type="EMBL" id="FORR01000020">
    <property type="protein sequence ID" value="SFJ75539.1"/>
    <property type="molecule type" value="Genomic_DNA"/>
</dbReference>
<dbReference type="RefSeq" id="WP_093231316.1">
    <property type="nucleotide sequence ID" value="NZ_FORR01000020.1"/>
</dbReference>
<evidence type="ECO:0000256" key="3">
    <source>
        <dbReference type="ARBA" id="ARBA00022898"/>
    </source>
</evidence>
<dbReference type="Gene3D" id="3.40.640.10">
    <property type="entry name" value="Type I PLP-dependent aspartate aminotransferase-like (Major domain)"/>
    <property type="match status" value="1"/>
</dbReference>
<dbReference type="GO" id="GO:0030170">
    <property type="term" value="F:pyridoxal phosphate binding"/>
    <property type="evidence" value="ECO:0007669"/>
    <property type="project" value="InterPro"/>
</dbReference>
<evidence type="ECO:0000313" key="7">
    <source>
        <dbReference type="EMBL" id="SFJ75539.1"/>
    </source>
</evidence>
<dbReference type="InterPro" id="IPR015424">
    <property type="entry name" value="PyrdxlP-dep_Trfase"/>
</dbReference>